<accession>A0A1Y2ETH2</accession>
<dbReference type="RefSeq" id="XP_040722169.1">
    <property type="nucleotide sequence ID" value="XM_040870211.1"/>
</dbReference>
<evidence type="ECO:0000313" key="1">
    <source>
        <dbReference type="EMBL" id="ORY74863.1"/>
    </source>
</evidence>
<name>A0A1Y2ETH2_PROLT</name>
<keyword evidence="2" id="KW-1185">Reference proteome</keyword>
<gene>
    <name evidence="1" type="ORF">BCR37DRAFT_384303</name>
</gene>
<dbReference type="GeneID" id="63786810"/>
<dbReference type="PANTHER" id="PTHR28523">
    <property type="entry name" value="CYTOCHROME C OXIDASE ASSEMBLY FACTOR 1"/>
    <property type="match status" value="1"/>
</dbReference>
<proteinExistence type="predicted"/>
<dbReference type="OMA" id="WVAGEIN"/>
<dbReference type="GO" id="GO:0033617">
    <property type="term" value="P:mitochondrial respiratory chain complex IV assembly"/>
    <property type="evidence" value="ECO:0007669"/>
    <property type="project" value="InterPro"/>
</dbReference>
<dbReference type="STRING" id="56484.A0A1Y2ETH2"/>
<evidence type="ECO:0000313" key="2">
    <source>
        <dbReference type="Proteomes" id="UP000193685"/>
    </source>
</evidence>
<dbReference type="InterPro" id="IPR014807">
    <property type="entry name" value="Coa1"/>
</dbReference>
<dbReference type="EMBL" id="MCFI01000028">
    <property type="protein sequence ID" value="ORY74863.1"/>
    <property type="molecule type" value="Genomic_DNA"/>
</dbReference>
<dbReference type="Pfam" id="PF08695">
    <property type="entry name" value="Coa1"/>
    <property type="match status" value="1"/>
</dbReference>
<protein>
    <submittedName>
        <fullName evidence="1">Cytochrome oxidase assembly protein 1</fullName>
    </submittedName>
</protein>
<dbReference type="OrthoDB" id="2100652at2759"/>
<dbReference type="InterPro" id="IPR042432">
    <property type="entry name" value="Coa1_fungi"/>
</dbReference>
<dbReference type="Proteomes" id="UP000193685">
    <property type="component" value="Unassembled WGS sequence"/>
</dbReference>
<comment type="caution">
    <text evidence="1">The sequence shown here is derived from an EMBL/GenBank/DDBJ whole genome shotgun (WGS) entry which is preliminary data.</text>
</comment>
<dbReference type="PANTHER" id="PTHR28523:SF1">
    <property type="entry name" value="CYTOCHROME C OXIDASE ASSEMBLY FACTOR 1"/>
    <property type="match status" value="1"/>
</dbReference>
<sequence>MQQPSLITTNEQWAVRRDPIAKELLGGHITYRDYWPWVAGEINQIKGNIQFSYAIKGDKQAGRVHFHCIRRTRNSQDWQILDWRLVADDGTEVALTPDEVEPAADNT</sequence>
<dbReference type="AlphaFoldDB" id="A0A1Y2ETH2"/>
<dbReference type="GO" id="GO:0005743">
    <property type="term" value="C:mitochondrial inner membrane"/>
    <property type="evidence" value="ECO:0007669"/>
    <property type="project" value="TreeGrafter"/>
</dbReference>
<reference evidence="1 2" key="1">
    <citation type="submission" date="2016-07" db="EMBL/GenBank/DDBJ databases">
        <title>Pervasive Adenine N6-methylation of Active Genes in Fungi.</title>
        <authorList>
            <consortium name="DOE Joint Genome Institute"/>
            <person name="Mondo S.J."/>
            <person name="Dannebaum R.O."/>
            <person name="Kuo R.C."/>
            <person name="Labutti K."/>
            <person name="Haridas S."/>
            <person name="Kuo A."/>
            <person name="Salamov A."/>
            <person name="Ahrendt S.R."/>
            <person name="Lipzen A."/>
            <person name="Sullivan W."/>
            <person name="Andreopoulos W.B."/>
            <person name="Clum A."/>
            <person name="Lindquist E."/>
            <person name="Daum C."/>
            <person name="Ramamoorthy G.K."/>
            <person name="Gryganskyi A."/>
            <person name="Culley D."/>
            <person name="Magnuson J.K."/>
            <person name="James T.Y."/>
            <person name="O'Malley M.A."/>
            <person name="Stajich J.E."/>
            <person name="Spatafora J.W."/>
            <person name="Visel A."/>
            <person name="Grigoriev I.V."/>
        </authorList>
    </citation>
    <scope>NUCLEOTIDE SEQUENCE [LARGE SCALE GENOMIC DNA]</scope>
    <source>
        <strain evidence="1 2">12-1054</strain>
    </source>
</reference>
<organism evidence="1 2">
    <name type="scientific">Protomyces lactucae-debilis</name>
    <dbReference type="NCBI Taxonomy" id="2754530"/>
    <lineage>
        <taxon>Eukaryota</taxon>
        <taxon>Fungi</taxon>
        <taxon>Dikarya</taxon>
        <taxon>Ascomycota</taxon>
        <taxon>Taphrinomycotina</taxon>
        <taxon>Taphrinomycetes</taxon>
        <taxon>Taphrinales</taxon>
        <taxon>Protomycetaceae</taxon>
        <taxon>Protomyces</taxon>
    </lineage>
</organism>